<evidence type="ECO:0000259" key="1">
    <source>
        <dbReference type="SMART" id="SM00507"/>
    </source>
</evidence>
<dbReference type="GO" id="GO:0003676">
    <property type="term" value="F:nucleic acid binding"/>
    <property type="evidence" value="ECO:0007669"/>
    <property type="project" value="InterPro"/>
</dbReference>
<comment type="caution">
    <text evidence="2">The sequence shown here is derived from an EMBL/GenBank/DDBJ whole genome shotgun (WGS) entry which is preliminary data.</text>
</comment>
<evidence type="ECO:0000313" key="2">
    <source>
        <dbReference type="EMBL" id="KRG46057.1"/>
    </source>
</evidence>
<dbReference type="OrthoDB" id="9793236at2"/>
<evidence type="ECO:0000313" key="3">
    <source>
        <dbReference type="Proteomes" id="UP000051802"/>
    </source>
</evidence>
<protein>
    <submittedName>
        <fullName evidence="2">HNH endonuclease</fullName>
    </submittedName>
</protein>
<keyword evidence="2" id="KW-0540">Nuclease</keyword>
<dbReference type="CDD" id="cd00085">
    <property type="entry name" value="HNHc"/>
    <property type="match status" value="1"/>
</dbReference>
<keyword evidence="2" id="KW-0378">Hydrolase</keyword>
<dbReference type="InterPro" id="IPR003615">
    <property type="entry name" value="HNH_nuc"/>
</dbReference>
<dbReference type="Gene3D" id="1.10.30.50">
    <property type="match status" value="1"/>
</dbReference>
<proteinExistence type="predicted"/>
<dbReference type="EMBL" id="LLXU01000058">
    <property type="protein sequence ID" value="KRG46057.1"/>
    <property type="molecule type" value="Genomic_DNA"/>
</dbReference>
<dbReference type="Proteomes" id="UP000051802">
    <property type="component" value="Unassembled WGS sequence"/>
</dbReference>
<dbReference type="GO" id="GO:0004519">
    <property type="term" value="F:endonuclease activity"/>
    <property type="evidence" value="ECO:0007669"/>
    <property type="project" value="UniProtKB-KW"/>
</dbReference>
<dbReference type="AlphaFoldDB" id="A0A0R0AN12"/>
<feature type="domain" description="HNH nuclease" evidence="1">
    <location>
        <begin position="15"/>
        <end position="73"/>
    </location>
</feature>
<dbReference type="GO" id="GO:0008270">
    <property type="term" value="F:zinc ion binding"/>
    <property type="evidence" value="ECO:0007669"/>
    <property type="project" value="InterPro"/>
</dbReference>
<keyword evidence="3" id="KW-1185">Reference proteome</keyword>
<dbReference type="STRING" id="676599.ARC20_06560"/>
<dbReference type="InterPro" id="IPR002711">
    <property type="entry name" value="HNH"/>
</dbReference>
<organism evidence="2 3">
    <name type="scientific">Stenotrophomonas panacihumi</name>
    <dbReference type="NCBI Taxonomy" id="676599"/>
    <lineage>
        <taxon>Bacteria</taxon>
        <taxon>Pseudomonadati</taxon>
        <taxon>Pseudomonadota</taxon>
        <taxon>Gammaproteobacteria</taxon>
        <taxon>Lysobacterales</taxon>
        <taxon>Lysobacteraceae</taxon>
        <taxon>Stenotrophomonas</taxon>
    </lineage>
</organism>
<name>A0A0R0AN12_9GAMM</name>
<sequence length="534" mass="60341">MSSLFLSRQTADERKALIAQLHATQNGHCFICEQGIDLVLHKDSIDIDHVVPIKTGGKDDPSNFALTHASCNRSKQASNLEVARVLQRFSRLKDAVAPENRNANLGDVLQQAGGGTQQLAFKIENGSVSFTLSAIGDERVHTVPVYVDELSGFRYFFAKLPIQYLAHDDRINPRSIGSNIGKLVEEFYQKRPQLHVPLAWASSEGDKSAIHVFDGQHKAAAQIMLGAKALPMRVFIDPDPDTLITTNTNAGTTLKQVAFDKSVQRHLGGTLYIDRLQRFRAETGRPEGDLSFSEQDLVVYFKGQSREMKRFILDAVRDAVTSDADNKLRDFIDYGGRGKERPLSYSTIDKTFYSFFVHQGVLATPLNFGAENGENPRELETAQIIKLMNVLAEELYVGKFDPDIGTDKIESRLQKGEVFKHDHLRAFRMSKEELVYNWLRYIQQVARNYFINTGKPIQEDKLFQYPFPEQLWTNIRNFVRNLAALPLWVNKDLSETVFGGKQNNSFWQTVFETGRSPQGVQVLAKPLNLVEMIK</sequence>
<keyword evidence="2" id="KW-0255">Endonuclease</keyword>
<accession>A0A0R0AN12</accession>
<gene>
    <name evidence="2" type="ORF">ARC20_06560</name>
</gene>
<dbReference type="RefSeq" id="WP_057645511.1">
    <property type="nucleotide sequence ID" value="NZ_LLXU01000058.1"/>
</dbReference>
<dbReference type="Pfam" id="PF01844">
    <property type="entry name" value="HNH"/>
    <property type="match status" value="1"/>
</dbReference>
<reference evidence="2 3" key="1">
    <citation type="submission" date="2015-10" db="EMBL/GenBank/DDBJ databases">
        <title>Genome sequencing and analysis of members of genus Stenotrophomonas.</title>
        <authorList>
            <person name="Patil P.P."/>
            <person name="Midha S."/>
            <person name="Patil P.B."/>
        </authorList>
    </citation>
    <scope>NUCLEOTIDE SEQUENCE [LARGE SCALE GENOMIC DNA]</scope>
    <source>
        <strain evidence="2 3">JCM 16536</strain>
    </source>
</reference>
<dbReference type="SMART" id="SM00507">
    <property type="entry name" value="HNHc"/>
    <property type="match status" value="1"/>
</dbReference>